<keyword evidence="1" id="KW-0812">Transmembrane</keyword>
<evidence type="ECO:0000313" key="2">
    <source>
        <dbReference type="EMBL" id="EMA66812.1"/>
    </source>
</evidence>
<comment type="caution">
    <text evidence="2">The sequence shown here is derived from an EMBL/GenBank/DDBJ whole genome shotgun (WGS) entry which is preliminary data.</text>
</comment>
<organism evidence="2 3">
    <name type="scientific">Halorubrum aidingense JCM 13560</name>
    <dbReference type="NCBI Taxonomy" id="1230454"/>
    <lineage>
        <taxon>Archaea</taxon>
        <taxon>Methanobacteriati</taxon>
        <taxon>Methanobacteriota</taxon>
        <taxon>Stenosarchaea group</taxon>
        <taxon>Halobacteria</taxon>
        <taxon>Halobacteriales</taxon>
        <taxon>Haloferacaceae</taxon>
        <taxon>Halorubrum</taxon>
    </lineage>
</organism>
<accession>M0P9I1</accession>
<dbReference type="EMBL" id="AOJI01000025">
    <property type="protein sequence ID" value="EMA66812.1"/>
    <property type="molecule type" value="Genomic_DNA"/>
</dbReference>
<dbReference type="PATRIC" id="fig|1230454.4.peg.1992"/>
<protein>
    <submittedName>
        <fullName evidence="2">Uncharacterized protein</fullName>
    </submittedName>
</protein>
<dbReference type="AlphaFoldDB" id="M0P9I1"/>
<feature type="transmembrane region" description="Helical" evidence="1">
    <location>
        <begin position="12"/>
        <end position="36"/>
    </location>
</feature>
<gene>
    <name evidence="2" type="ORF">C461_09886</name>
</gene>
<sequence length="37" mass="3973">MILEVAPTETLPINATATVVLVASLALVAVWVAYLYR</sequence>
<dbReference type="Proteomes" id="UP000011575">
    <property type="component" value="Unassembled WGS sequence"/>
</dbReference>
<reference evidence="2 3" key="1">
    <citation type="journal article" date="2014" name="PLoS Genet.">
        <title>Phylogenetically driven sequencing of extremely halophilic archaea reveals strategies for static and dynamic osmo-response.</title>
        <authorList>
            <person name="Becker E.A."/>
            <person name="Seitzer P.M."/>
            <person name="Tritt A."/>
            <person name="Larsen D."/>
            <person name="Krusor M."/>
            <person name="Yao A.I."/>
            <person name="Wu D."/>
            <person name="Madern D."/>
            <person name="Eisen J.A."/>
            <person name="Darling A.E."/>
            <person name="Facciotti M.T."/>
        </authorList>
    </citation>
    <scope>NUCLEOTIDE SEQUENCE [LARGE SCALE GENOMIC DNA]</scope>
    <source>
        <strain evidence="2 3">JCM 13560</strain>
    </source>
</reference>
<keyword evidence="3" id="KW-1185">Reference proteome</keyword>
<keyword evidence="1" id="KW-0472">Membrane</keyword>
<evidence type="ECO:0000256" key="1">
    <source>
        <dbReference type="SAM" id="Phobius"/>
    </source>
</evidence>
<proteinExistence type="predicted"/>
<name>M0P9I1_9EURY</name>
<evidence type="ECO:0000313" key="3">
    <source>
        <dbReference type="Proteomes" id="UP000011575"/>
    </source>
</evidence>
<keyword evidence="1" id="KW-1133">Transmembrane helix</keyword>